<dbReference type="Pfam" id="PF01822">
    <property type="entry name" value="WSC"/>
    <property type="match status" value="1"/>
</dbReference>
<dbReference type="PROSITE" id="PS51212">
    <property type="entry name" value="WSC"/>
    <property type="match status" value="2"/>
</dbReference>
<accession>A0AAI8YGC4</accession>
<feature type="domain" description="WSC" evidence="2">
    <location>
        <begin position="41"/>
        <end position="172"/>
    </location>
</feature>
<dbReference type="Proteomes" id="UP001295740">
    <property type="component" value="Unassembled WGS sequence"/>
</dbReference>
<dbReference type="AlphaFoldDB" id="A0AAI8YGC4"/>
<comment type="caution">
    <text evidence="3">The sequence shown here is derived from an EMBL/GenBank/DDBJ whole genome shotgun (WGS) entry which is preliminary data.</text>
</comment>
<keyword evidence="1" id="KW-0732">Signal</keyword>
<evidence type="ECO:0000313" key="4">
    <source>
        <dbReference type="Proteomes" id="UP001295740"/>
    </source>
</evidence>
<name>A0AAI8YGC4_9PEZI</name>
<evidence type="ECO:0000259" key="2">
    <source>
        <dbReference type="PROSITE" id="PS51212"/>
    </source>
</evidence>
<protein>
    <submittedName>
        <fullName evidence="3">Uu.00g111420.m01.CDS01</fullName>
    </submittedName>
</protein>
<dbReference type="EMBL" id="CAUWAG010000006">
    <property type="protein sequence ID" value="CAJ2503748.1"/>
    <property type="molecule type" value="Genomic_DNA"/>
</dbReference>
<gene>
    <name evidence="3" type="ORF">KHLLAP_LOCUS4216</name>
</gene>
<feature type="domain" description="WSC" evidence="2">
    <location>
        <begin position="361"/>
        <end position="463"/>
    </location>
</feature>
<feature type="signal peptide" evidence="1">
    <location>
        <begin position="1"/>
        <end position="24"/>
    </location>
</feature>
<dbReference type="SMART" id="SM00321">
    <property type="entry name" value="WSC"/>
    <property type="match status" value="1"/>
</dbReference>
<organism evidence="3 4">
    <name type="scientific">Anthostomella pinea</name>
    <dbReference type="NCBI Taxonomy" id="933095"/>
    <lineage>
        <taxon>Eukaryota</taxon>
        <taxon>Fungi</taxon>
        <taxon>Dikarya</taxon>
        <taxon>Ascomycota</taxon>
        <taxon>Pezizomycotina</taxon>
        <taxon>Sordariomycetes</taxon>
        <taxon>Xylariomycetidae</taxon>
        <taxon>Xylariales</taxon>
        <taxon>Xylariaceae</taxon>
        <taxon>Anthostomella</taxon>
    </lineage>
</organism>
<evidence type="ECO:0000313" key="3">
    <source>
        <dbReference type="EMBL" id="CAJ2503748.1"/>
    </source>
</evidence>
<evidence type="ECO:0000256" key="1">
    <source>
        <dbReference type="SAM" id="SignalP"/>
    </source>
</evidence>
<proteinExistence type="predicted"/>
<dbReference type="InterPro" id="IPR002889">
    <property type="entry name" value="WSC_carb-bd"/>
</dbReference>
<reference evidence="3" key="1">
    <citation type="submission" date="2023-10" db="EMBL/GenBank/DDBJ databases">
        <authorList>
            <person name="Hackl T."/>
        </authorList>
    </citation>
    <scope>NUCLEOTIDE SEQUENCE</scope>
</reference>
<keyword evidence="4" id="KW-1185">Reference proteome</keyword>
<feature type="chain" id="PRO_5042535714" evidence="1">
    <location>
        <begin position="25"/>
        <end position="497"/>
    </location>
</feature>
<sequence>MGLLYRAGAAALASLLAFTSVTNAQGFDFQDLGAQCPAQYNYQYLGCAPTMSQPFAFSPSGWDPSSGADNSKGYIQWDNGDFVNQTITPYFCSNVCRAHGFKYAALWDKGCNCGSSLSYTYPGAVAPVMLVPGSTETLCQQNAAGGDYGPCGGDQREYCGTNRGARIFVDPSFADERNLNSPAATAQSYQVLGCFTTANLPTSNEGVTRAQVASGPQCLSFCADLGMPFVQMIPSTSGVSGQVVDCRCGTEFGKGTQVATNVQGNACTLQCSAPNSGTACTAQDCCGASNGPFPIYVNPALMGCFTPIIPGVSDASAPGGFDCFPTPQYIAARATSSVSYVAATMSASARFVPTASPAANAFSIYACYQNTVIGSVFNTPVDSGLASGSVSVTACVNYCDTNGYTYAAVVGVPASQKCYCAAAGNMITGVTPNNAMQDCNQPCAGSTRENCGGNNGPLVYAKAAVAAGGPWAASFTASYSSTPVYACKNTGTYLSFL</sequence>